<accession>A0ABW2F1B5</accession>
<reference evidence="2" key="1">
    <citation type="journal article" date="2019" name="Int. J. Syst. Evol. Microbiol.">
        <title>The Global Catalogue of Microorganisms (GCM) 10K type strain sequencing project: providing services to taxonomists for standard genome sequencing and annotation.</title>
        <authorList>
            <consortium name="The Broad Institute Genomics Platform"/>
            <consortium name="The Broad Institute Genome Sequencing Center for Infectious Disease"/>
            <person name="Wu L."/>
            <person name="Ma J."/>
        </authorList>
    </citation>
    <scope>NUCLEOTIDE SEQUENCE [LARGE SCALE GENOMIC DNA]</scope>
    <source>
        <strain evidence="2">CGMCC 1.13666</strain>
    </source>
</reference>
<dbReference type="RefSeq" id="WP_379730169.1">
    <property type="nucleotide sequence ID" value="NZ_JBHSZP010000044.1"/>
</dbReference>
<comment type="caution">
    <text evidence="1">The sequence shown here is derived from an EMBL/GenBank/DDBJ whole genome shotgun (WGS) entry which is preliminary data.</text>
</comment>
<proteinExistence type="predicted"/>
<evidence type="ECO:0000313" key="2">
    <source>
        <dbReference type="Proteomes" id="UP001596411"/>
    </source>
</evidence>
<dbReference type="Proteomes" id="UP001596411">
    <property type="component" value="Unassembled WGS sequence"/>
</dbReference>
<evidence type="ECO:0000313" key="1">
    <source>
        <dbReference type="EMBL" id="MFC7091837.1"/>
    </source>
</evidence>
<dbReference type="EMBL" id="JBHSZP010000044">
    <property type="protein sequence ID" value="MFC7091837.1"/>
    <property type="molecule type" value="Genomic_DNA"/>
</dbReference>
<sequence length="52" mass="6081">MAKKYRSDVMATIHKTMEILHEVGTVDKQTMRDFDDTCHLPEHYETDQTDPA</sequence>
<organism evidence="1 2">
    <name type="scientific">Halomonas salifodinae</name>
    <dbReference type="NCBI Taxonomy" id="438745"/>
    <lineage>
        <taxon>Bacteria</taxon>
        <taxon>Pseudomonadati</taxon>
        <taxon>Pseudomonadota</taxon>
        <taxon>Gammaproteobacteria</taxon>
        <taxon>Oceanospirillales</taxon>
        <taxon>Halomonadaceae</taxon>
        <taxon>Halomonas</taxon>
    </lineage>
</organism>
<protein>
    <recommendedName>
        <fullName evidence="3">Transcriptional regulator</fullName>
    </recommendedName>
</protein>
<keyword evidence="2" id="KW-1185">Reference proteome</keyword>
<evidence type="ECO:0008006" key="3">
    <source>
        <dbReference type="Google" id="ProtNLM"/>
    </source>
</evidence>
<name>A0ABW2F1B5_9GAMM</name>
<gene>
    <name evidence="1" type="ORF">ACFQH5_20030</name>
</gene>